<gene>
    <name evidence="2" type="ORF">J43TS3_33890</name>
</gene>
<sequence length="91" mass="10367">MPTTFHIIASSDQHSHYIEFIWSMQPFLMKILYVAQLIIILANLSDCKVSKKIYNLGKFGVASDIITVGVLRENVSSVHVYNRSFHTPTQI</sequence>
<dbReference type="Proteomes" id="UP000676917">
    <property type="component" value="Unassembled WGS sequence"/>
</dbReference>
<keyword evidence="1" id="KW-0812">Transmembrane</keyword>
<comment type="caution">
    <text evidence="2">The sequence shown here is derived from an EMBL/GenBank/DDBJ whole genome shotgun (WGS) entry which is preliminary data.</text>
</comment>
<keyword evidence="1" id="KW-1133">Transmembrane helix</keyword>
<name>A0A919XC93_9BACI</name>
<dbReference type="EMBL" id="BORP01000009">
    <property type="protein sequence ID" value="GIO28778.1"/>
    <property type="molecule type" value="Genomic_DNA"/>
</dbReference>
<keyword evidence="3" id="KW-1185">Reference proteome</keyword>
<dbReference type="RefSeq" id="WP_212922233.1">
    <property type="nucleotide sequence ID" value="NZ_BORP01000009.1"/>
</dbReference>
<evidence type="ECO:0000313" key="2">
    <source>
        <dbReference type="EMBL" id="GIO28778.1"/>
    </source>
</evidence>
<organism evidence="2 3">
    <name type="scientific">Ornithinibacillus bavariensis</name>
    <dbReference type="NCBI Taxonomy" id="545502"/>
    <lineage>
        <taxon>Bacteria</taxon>
        <taxon>Bacillati</taxon>
        <taxon>Bacillota</taxon>
        <taxon>Bacilli</taxon>
        <taxon>Bacillales</taxon>
        <taxon>Bacillaceae</taxon>
        <taxon>Ornithinibacillus</taxon>
    </lineage>
</organism>
<evidence type="ECO:0000313" key="3">
    <source>
        <dbReference type="Proteomes" id="UP000676917"/>
    </source>
</evidence>
<accession>A0A919XC93</accession>
<reference evidence="2" key="1">
    <citation type="submission" date="2021-03" db="EMBL/GenBank/DDBJ databases">
        <title>Antimicrobial resistance genes in bacteria isolated from Japanese honey, and their potential for conferring macrolide and lincosamide resistance in the American foulbrood pathogen Paenibacillus larvae.</title>
        <authorList>
            <person name="Okamoto M."/>
            <person name="Kumagai M."/>
            <person name="Kanamori H."/>
            <person name="Takamatsu D."/>
        </authorList>
    </citation>
    <scope>NUCLEOTIDE SEQUENCE</scope>
    <source>
        <strain evidence="2">J43TS3</strain>
    </source>
</reference>
<feature type="transmembrane region" description="Helical" evidence="1">
    <location>
        <begin position="20"/>
        <end position="44"/>
    </location>
</feature>
<proteinExistence type="predicted"/>
<evidence type="ECO:0000256" key="1">
    <source>
        <dbReference type="SAM" id="Phobius"/>
    </source>
</evidence>
<protein>
    <submittedName>
        <fullName evidence="2">Uncharacterized protein</fullName>
    </submittedName>
</protein>
<keyword evidence="1" id="KW-0472">Membrane</keyword>
<dbReference type="AlphaFoldDB" id="A0A919XC93"/>